<dbReference type="Gene3D" id="1.25.40.20">
    <property type="entry name" value="Ankyrin repeat-containing domain"/>
    <property type="match status" value="1"/>
</dbReference>
<evidence type="ECO:0000256" key="4">
    <source>
        <dbReference type="SAM" id="MobiDB-lite"/>
    </source>
</evidence>
<dbReference type="Pfam" id="PF23578">
    <property type="entry name" value="DGKI"/>
    <property type="match status" value="1"/>
</dbReference>
<accession>A0A6A0H1L3</accession>
<reference evidence="6" key="1">
    <citation type="submission" date="2014-08" db="EMBL/GenBank/DDBJ databases">
        <authorList>
            <person name="Murali S."/>
            <person name="Richards S."/>
            <person name="Bandaranaike D."/>
            <person name="Bellair M."/>
            <person name="Blankenburg K."/>
            <person name="Chao H."/>
            <person name="Dinh H."/>
            <person name="Doddapaneni H."/>
            <person name="Dugan-Rocha S."/>
            <person name="Elkadiri S."/>
            <person name="Gnanaolivu R."/>
            <person name="Hughes D."/>
            <person name="Lee S."/>
            <person name="Li M."/>
            <person name="Ming W."/>
            <person name="Munidasa M."/>
            <person name="Muniz J."/>
            <person name="Nguyen L."/>
            <person name="Osuji N."/>
            <person name="Pu L.-L."/>
            <person name="Puazo M."/>
            <person name="Skinner E."/>
            <person name="Qu C."/>
            <person name="Quiroz J."/>
            <person name="Raj R."/>
            <person name="Weissenberger G."/>
            <person name="Xin Y."/>
            <person name="Zou X."/>
            <person name="Han Y."/>
            <person name="Worley K."/>
            <person name="Muzny D."/>
            <person name="Gibbs R."/>
        </authorList>
    </citation>
    <scope>NUCLEOTIDE SEQUENCE</scope>
    <source>
        <strain evidence="6">HAZT.00-mixed</strain>
        <tissue evidence="6">Whole organism</tissue>
    </source>
</reference>
<name>A0A6A0H1L3_HYAAZ</name>
<evidence type="ECO:0000256" key="3">
    <source>
        <dbReference type="PROSITE-ProRule" id="PRU00023"/>
    </source>
</evidence>
<feature type="compositionally biased region" description="Low complexity" evidence="4">
    <location>
        <begin position="98"/>
        <end position="108"/>
    </location>
</feature>
<dbReference type="SUPFAM" id="SSF48403">
    <property type="entry name" value="Ankyrin repeat"/>
    <property type="match status" value="1"/>
</dbReference>
<comment type="caution">
    <text evidence="6">The sequence shown here is derived from an EMBL/GenBank/DDBJ whole genome shotgun (WGS) entry which is preliminary data.</text>
</comment>
<evidence type="ECO:0000259" key="5">
    <source>
        <dbReference type="Pfam" id="PF23578"/>
    </source>
</evidence>
<feature type="domain" description="Diacylglycerol kinase iota-like" evidence="5">
    <location>
        <begin position="20"/>
        <end position="71"/>
    </location>
</feature>
<dbReference type="PANTHER" id="PTHR24173:SF74">
    <property type="entry name" value="ANKYRIN REPEAT DOMAIN-CONTAINING PROTEIN 16"/>
    <property type="match status" value="1"/>
</dbReference>
<evidence type="ECO:0000313" key="6">
    <source>
        <dbReference type="EMBL" id="KAA0196173.1"/>
    </source>
</evidence>
<dbReference type="EMBL" id="JQDR03009115">
    <property type="protein sequence ID" value="KAA0196173.1"/>
    <property type="molecule type" value="Genomic_DNA"/>
</dbReference>
<dbReference type="InterPro" id="IPR002110">
    <property type="entry name" value="Ankyrin_rpt"/>
</dbReference>
<reference evidence="6" key="2">
    <citation type="journal article" date="2018" name="Environ. Sci. Technol.">
        <title>The Toxicogenome of Hyalella azteca: A Model for Sediment Ecotoxicology and Evolutionary Toxicology.</title>
        <authorList>
            <person name="Poynton H.C."/>
            <person name="Hasenbein S."/>
            <person name="Benoit J.B."/>
            <person name="Sepulveda M.S."/>
            <person name="Poelchau M.F."/>
            <person name="Hughes D.S.T."/>
            <person name="Murali S.C."/>
            <person name="Chen S."/>
            <person name="Glastad K.M."/>
            <person name="Goodisman M.A.D."/>
            <person name="Werren J.H."/>
            <person name="Vineis J.H."/>
            <person name="Bowen J.L."/>
            <person name="Friedrich M."/>
            <person name="Jones J."/>
            <person name="Robertson H.M."/>
            <person name="Feyereisen R."/>
            <person name="Mechler-Hickson A."/>
            <person name="Mathers N."/>
            <person name="Lee C.E."/>
            <person name="Colbourne J.K."/>
            <person name="Biales A."/>
            <person name="Johnston J.S."/>
            <person name="Wellborn G.A."/>
            <person name="Rosendale A.J."/>
            <person name="Cridge A.G."/>
            <person name="Munoz-Torres M.C."/>
            <person name="Bain P.A."/>
            <person name="Manny A.R."/>
            <person name="Major K.M."/>
            <person name="Lambert F.N."/>
            <person name="Vulpe C.D."/>
            <person name="Tuck P."/>
            <person name="Blalock B.J."/>
            <person name="Lin Y.Y."/>
            <person name="Smith M.E."/>
            <person name="Ochoa-Acuna H."/>
            <person name="Chen M.M."/>
            <person name="Childers C.P."/>
            <person name="Qu J."/>
            <person name="Dugan S."/>
            <person name="Lee S.L."/>
            <person name="Chao H."/>
            <person name="Dinh H."/>
            <person name="Han Y."/>
            <person name="Doddapaneni H."/>
            <person name="Worley K.C."/>
            <person name="Muzny D.M."/>
            <person name="Gibbs R.A."/>
            <person name="Richards S."/>
        </authorList>
    </citation>
    <scope>NUCLEOTIDE SEQUENCE</scope>
    <source>
        <strain evidence="6">HAZT.00-mixed</strain>
        <tissue evidence="6">Whole organism</tissue>
    </source>
</reference>
<dbReference type="AlphaFoldDB" id="A0A6A0H1L3"/>
<proteinExistence type="predicted"/>
<feature type="compositionally biased region" description="Polar residues" evidence="4">
    <location>
        <begin position="80"/>
        <end position="93"/>
    </location>
</feature>
<dbReference type="SMART" id="SM00248">
    <property type="entry name" value="ANK"/>
    <property type="match status" value="3"/>
</dbReference>
<keyword evidence="2 3" id="KW-0040">ANK repeat</keyword>
<sequence length="317" mass="34252">MTHPPQVRRIINKKISDAGAPPLAEHWCFLDCNEIIIPFVACTAERFFRIDHGQEHLHFVTDVCSDELFLLNPDDDVPPASSSEGDVIPTQSVGDVAPQPSSDSPLSPSANCRLAADVVAGDVSNLLERHTENLIKAAKLGDLKAVSIETTALHHAARLGHRDVVRYLVAAAPPALLDLTDTERGQSALHLAAANGRRNVCCMLVAAGASLFLKDTDGHTPLSLARRADDQELAQYLESKCITQAWARGNHRAPSSSDAGRNMCNVERDGSGISTGELPVIPYEGDDGERRKGDDWENRKLFIISNSSGKLSIVSDI</sequence>
<dbReference type="Pfam" id="PF12796">
    <property type="entry name" value="Ank_2"/>
    <property type="match status" value="1"/>
</dbReference>
<organism evidence="6">
    <name type="scientific">Hyalella azteca</name>
    <name type="common">Amphipod</name>
    <dbReference type="NCBI Taxonomy" id="294128"/>
    <lineage>
        <taxon>Eukaryota</taxon>
        <taxon>Metazoa</taxon>
        <taxon>Ecdysozoa</taxon>
        <taxon>Arthropoda</taxon>
        <taxon>Crustacea</taxon>
        <taxon>Multicrustacea</taxon>
        <taxon>Malacostraca</taxon>
        <taxon>Eumalacostraca</taxon>
        <taxon>Peracarida</taxon>
        <taxon>Amphipoda</taxon>
        <taxon>Senticaudata</taxon>
        <taxon>Talitrida</taxon>
        <taxon>Talitroidea</taxon>
        <taxon>Hyalellidae</taxon>
        <taxon>Hyalella</taxon>
    </lineage>
</organism>
<reference evidence="6" key="3">
    <citation type="submission" date="2019-06" db="EMBL/GenBank/DDBJ databases">
        <authorList>
            <person name="Poynton C."/>
            <person name="Hasenbein S."/>
            <person name="Benoit J.B."/>
            <person name="Sepulveda M.S."/>
            <person name="Poelchau M.F."/>
            <person name="Murali S.C."/>
            <person name="Chen S."/>
            <person name="Glastad K.M."/>
            <person name="Werren J.H."/>
            <person name="Vineis J.H."/>
            <person name="Bowen J.L."/>
            <person name="Friedrich M."/>
            <person name="Jones J."/>
            <person name="Robertson H.M."/>
            <person name="Feyereisen R."/>
            <person name="Mechler-Hickson A."/>
            <person name="Mathers N."/>
            <person name="Lee C.E."/>
            <person name="Colbourne J.K."/>
            <person name="Biales A."/>
            <person name="Johnston J.S."/>
            <person name="Wellborn G.A."/>
            <person name="Rosendale A.J."/>
            <person name="Cridge A.G."/>
            <person name="Munoz-Torres M.C."/>
            <person name="Bain P.A."/>
            <person name="Manny A.R."/>
            <person name="Major K.M."/>
            <person name="Lambert F.N."/>
            <person name="Vulpe C.D."/>
            <person name="Tuck P."/>
            <person name="Blalock B.J."/>
            <person name="Lin Y.-Y."/>
            <person name="Smith M.E."/>
            <person name="Ochoa-Acuna H."/>
            <person name="Chen M.-J.M."/>
            <person name="Childers C.P."/>
            <person name="Qu J."/>
            <person name="Dugan S."/>
            <person name="Lee S.L."/>
            <person name="Chao H."/>
            <person name="Dinh H."/>
            <person name="Han Y."/>
            <person name="Doddapaneni H."/>
            <person name="Worley K.C."/>
            <person name="Muzny D.M."/>
            <person name="Gibbs R.A."/>
            <person name="Richards S."/>
        </authorList>
    </citation>
    <scope>NUCLEOTIDE SEQUENCE</scope>
    <source>
        <strain evidence="6">HAZT.00-mixed</strain>
        <tissue evidence="6">Whole organism</tissue>
    </source>
</reference>
<dbReference type="InterPro" id="IPR056383">
    <property type="entry name" value="DGKI-like_dom"/>
</dbReference>
<dbReference type="InterPro" id="IPR036770">
    <property type="entry name" value="Ankyrin_rpt-contain_sf"/>
</dbReference>
<dbReference type="GO" id="GO:0004143">
    <property type="term" value="F:ATP-dependent diacylglycerol kinase activity"/>
    <property type="evidence" value="ECO:0007669"/>
    <property type="project" value="UniProtKB-ARBA"/>
</dbReference>
<dbReference type="Proteomes" id="UP000711488">
    <property type="component" value="Unassembled WGS sequence"/>
</dbReference>
<feature type="repeat" description="ANK" evidence="3">
    <location>
        <begin position="184"/>
        <end position="216"/>
    </location>
</feature>
<feature type="region of interest" description="Disordered" evidence="4">
    <location>
        <begin position="75"/>
        <end position="108"/>
    </location>
</feature>
<dbReference type="PROSITE" id="PS50088">
    <property type="entry name" value="ANK_REPEAT"/>
    <property type="match status" value="1"/>
</dbReference>
<evidence type="ECO:0000256" key="2">
    <source>
        <dbReference type="ARBA" id="ARBA00023043"/>
    </source>
</evidence>
<dbReference type="PROSITE" id="PS50297">
    <property type="entry name" value="ANK_REP_REGION"/>
    <property type="match status" value="1"/>
</dbReference>
<keyword evidence="1" id="KW-0677">Repeat</keyword>
<evidence type="ECO:0000256" key="1">
    <source>
        <dbReference type="ARBA" id="ARBA00022737"/>
    </source>
</evidence>
<dbReference type="PANTHER" id="PTHR24173">
    <property type="entry name" value="ANKYRIN REPEAT CONTAINING"/>
    <property type="match status" value="1"/>
</dbReference>
<gene>
    <name evidence="6" type="ORF">HAZT_HAZT004366</name>
</gene>
<protein>
    <recommendedName>
        <fullName evidence="5">Diacylglycerol kinase iota-like domain-containing protein</fullName>
    </recommendedName>
</protein>